<reference evidence="1 2" key="1">
    <citation type="submission" date="2017-06" db="EMBL/GenBank/DDBJ databases">
        <authorList>
            <person name="Kim H.J."/>
            <person name="Triplett B.A."/>
        </authorList>
    </citation>
    <scope>NUCLEOTIDE SEQUENCE [LARGE SCALE GENOMIC DNA]</scope>
    <source>
        <strain evidence="1 2">594</strain>
    </source>
</reference>
<evidence type="ECO:0000313" key="1">
    <source>
        <dbReference type="EMBL" id="OWQ70413.1"/>
    </source>
</evidence>
<accession>A0A246I041</accession>
<gene>
    <name evidence="1" type="ORF">CEE63_17975</name>
</gene>
<protein>
    <submittedName>
        <fullName evidence="1">Uncharacterized protein</fullName>
    </submittedName>
</protein>
<dbReference type="RefSeq" id="WP_088497693.1">
    <property type="nucleotide sequence ID" value="NZ_CP104289.1"/>
</dbReference>
<sequence length="157" mass="17431">MAWIYNARMDSMLQRISGIGFFSRLGETLPITAGVVAVRSLAEALRTIDTDGFEWMPTTLGDSDPFHGALPHPAELADARRELNRTLMRALSALDLPALRCGAHDLQLVARDGAMFAFRQRLLEMHLGLPAHWEPVLALYEQGHWPLAHAPGRLLVL</sequence>
<dbReference type="Proteomes" id="UP000197090">
    <property type="component" value="Unassembled WGS sequence"/>
</dbReference>
<name>A0A246I041_STEMA</name>
<dbReference type="EMBL" id="NIVX01000108">
    <property type="protein sequence ID" value="OWQ70413.1"/>
    <property type="molecule type" value="Genomic_DNA"/>
</dbReference>
<proteinExistence type="predicted"/>
<evidence type="ECO:0000313" key="2">
    <source>
        <dbReference type="Proteomes" id="UP000197090"/>
    </source>
</evidence>
<organism evidence="1 2">
    <name type="scientific">Stenotrophomonas maltophilia</name>
    <name type="common">Pseudomonas maltophilia</name>
    <name type="synonym">Xanthomonas maltophilia</name>
    <dbReference type="NCBI Taxonomy" id="40324"/>
    <lineage>
        <taxon>Bacteria</taxon>
        <taxon>Pseudomonadati</taxon>
        <taxon>Pseudomonadota</taxon>
        <taxon>Gammaproteobacteria</taxon>
        <taxon>Lysobacterales</taxon>
        <taxon>Lysobacteraceae</taxon>
        <taxon>Stenotrophomonas</taxon>
        <taxon>Stenotrophomonas maltophilia group</taxon>
    </lineage>
</organism>
<comment type="caution">
    <text evidence="1">The sequence shown here is derived from an EMBL/GenBank/DDBJ whole genome shotgun (WGS) entry which is preliminary data.</text>
</comment>
<dbReference type="AlphaFoldDB" id="A0A246I041"/>